<evidence type="ECO:0008006" key="2">
    <source>
        <dbReference type="Google" id="ProtNLM"/>
    </source>
</evidence>
<proteinExistence type="predicted"/>
<dbReference type="CDD" id="cd00565">
    <property type="entry name" value="Ubl_ThiS"/>
    <property type="match status" value="1"/>
</dbReference>
<reference evidence="1" key="1">
    <citation type="submission" date="2019-08" db="EMBL/GenBank/DDBJ databases">
        <authorList>
            <person name="Kucharzyk K."/>
            <person name="Murdoch R.W."/>
            <person name="Higgins S."/>
            <person name="Loffler F."/>
        </authorList>
    </citation>
    <scope>NUCLEOTIDE SEQUENCE</scope>
</reference>
<dbReference type="EMBL" id="VSSQ01000150">
    <property type="protein sequence ID" value="MPL81436.1"/>
    <property type="molecule type" value="Genomic_DNA"/>
</dbReference>
<dbReference type="InterPro" id="IPR010035">
    <property type="entry name" value="Thi_S"/>
</dbReference>
<dbReference type="PANTHER" id="PTHR34472">
    <property type="entry name" value="SULFUR CARRIER PROTEIN THIS"/>
    <property type="match status" value="1"/>
</dbReference>
<organism evidence="1">
    <name type="scientific">bioreactor metagenome</name>
    <dbReference type="NCBI Taxonomy" id="1076179"/>
    <lineage>
        <taxon>unclassified sequences</taxon>
        <taxon>metagenomes</taxon>
        <taxon>ecological metagenomes</taxon>
    </lineage>
</organism>
<dbReference type="NCBIfam" id="TIGR01683">
    <property type="entry name" value="thiS"/>
    <property type="match status" value="1"/>
</dbReference>
<accession>A0A644UQV8</accession>
<comment type="caution">
    <text evidence="1">The sequence shown here is derived from an EMBL/GenBank/DDBJ whole genome shotgun (WGS) entry which is preliminary data.</text>
</comment>
<protein>
    <recommendedName>
        <fullName evidence="2">Sulfur carrier protein ThiS</fullName>
    </recommendedName>
</protein>
<sequence>MKIKVNNREKIMPENISITELVKLLNYSDTVGIALALEQEVVPKSDWDKTFLKDGANITIIQATCGG</sequence>
<dbReference type="AlphaFoldDB" id="A0A644UQV8"/>
<gene>
    <name evidence="1" type="ORF">SDC9_27356</name>
</gene>
<dbReference type="Pfam" id="PF02597">
    <property type="entry name" value="ThiS"/>
    <property type="match status" value="1"/>
</dbReference>
<dbReference type="PANTHER" id="PTHR34472:SF1">
    <property type="entry name" value="SULFUR CARRIER PROTEIN THIS"/>
    <property type="match status" value="1"/>
</dbReference>
<name>A0A644UQV8_9ZZZZ</name>
<evidence type="ECO:0000313" key="1">
    <source>
        <dbReference type="EMBL" id="MPL81436.1"/>
    </source>
</evidence>
<dbReference type="InterPro" id="IPR003749">
    <property type="entry name" value="ThiS/MoaD-like"/>
</dbReference>
<dbReference type="SUPFAM" id="SSF54285">
    <property type="entry name" value="MoaD/ThiS"/>
    <property type="match status" value="1"/>
</dbReference>
<dbReference type="InterPro" id="IPR012675">
    <property type="entry name" value="Beta-grasp_dom_sf"/>
</dbReference>
<dbReference type="Gene3D" id="3.10.20.30">
    <property type="match status" value="1"/>
</dbReference>
<dbReference type="InterPro" id="IPR016155">
    <property type="entry name" value="Mopterin_synth/thiamin_S_b"/>
</dbReference>